<evidence type="ECO:0000313" key="4">
    <source>
        <dbReference type="EMBL" id="CAF0872089.1"/>
    </source>
</evidence>
<dbReference type="PANTHER" id="PTHR46192">
    <property type="entry name" value="BROAD-RANGE ACID PHOSPHATASE DET1"/>
    <property type="match status" value="1"/>
</dbReference>
<reference evidence="4" key="1">
    <citation type="submission" date="2021-02" db="EMBL/GenBank/DDBJ databases">
        <authorList>
            <person name="Nowell W R."/>
        </authorList>
    </citation>
    <scope>NUCLEOTIDE SEQUENCE</scope>
</reference>
<feature type="active site" description="Proton donor/acceptor" evidence="1">
    <location>
        <position position="142"/>
    </location>
</feature>
<evidence type="ECO:0000256" key="3">
    <source>
        <dbReference type="SAM" id="Phobius"/>
    </source>
</evidence>
<feature type="binding site" evidence="2">
    <location>
        <begin position="58"/>
        <end position="65"/>
    </location>
    <ligand>
        <name>substrate</name>
    </ligand>
</feature>
<proteinExistence type="predicted"/>
<keyword evidence="3" id="KW-1133">Transmembrane helix</keyword>
<dbReference type="Gene3D" id="3.40.50.1240">
    <property type="entry name" value="Phosphoglycerate mutase-like"/>
    <property type="match status" value="1"/>
</dbReference>
<comment type="caution">
    <text evidence="4">The sequence shown here is derived from an EMBL/GenBank/DDBJ whole genome shotgun (WGS) entry which is preliminary data.</text>
</comment>
<dbReference type="InterPro" id="IPR052765">
    <property type="entry name" value="PGM-Related"/>
</dbReference>
<dbReference type="InterPro" id="IPR013078">
    <property type="entry name" value="His_Pase_superF_clade-1"/>
</dbReference>
<dbReference type="AlphaFoldDB" id="A0A813X867"/>
<keyword evidence="3" id="KW-0472">Membrane</keyword>
<feature type="transmembrane region" description="Helical" evidence="3">
    <location>
        <begin position="6"/>
        <end position="31"/>
    </location>
</feature>
<keyword evidence="3" id="KW-0812">Transmembrane</keyword>
<dbReference type="InterPro" id="IPR029033">
    <property type="entry name" value="His_PPase_superfam"/>
</dbReference>
<evidence type="ECO:0000313" key="5">
    <source>
        <dbReference type="Proteomes" id="UP000663828"/>
    </source>
</evidence>
<organism evidence="4 5">
    <name type="scientific">Adineta ricciae</name>
    <name type="common">Rotifer</name>
    <dbReference type="NCBI Taxonomy" id="249248"/>
    <lineage>
        <taxon>Eukaryota</taxon>
        <taxon>Metazoa</taxon>
        <taxon>Spiralia</taxon>
        <taxon>Gnathifera</taxon>
        <taxon>Rotifera</taxon>
        <taxon>Eurotatoria</taxon>
        <taxon>Bdelloidea</taxon>
        <taxon>Adinetida</taxon>
        <taxon>Adinetidae</taxon>
        <taxon>Adineta</taxon>
    </lineage>
</organism>
<dbReference type="SMART" id="SM00855">
    <property type="entry name" value="PGAM"/>
    <property type="match status" value="1"/>
</dbReference>
<dbReference type="CDD" id="cd07067">
    <property type="entry name" value="HP_PGM_like"/>
    <property type="match status" value="1"/>
</dbReference>
<dbReference type="InterPro" id="IPR001345">
    <property type="entry name" value="PG/BPGM_mutase_AS"/>
</dbReference>
<sequence length="264" mass="30917">MDNISNVLISFTVVIIISIVLFFTGGLYVIIDPLLKLAYTRHQEIRRNQRPKRIFLIRHGESQANVDTTLYARMADSRIELTERGHQQAVEAGQKLHSIIGKESMYVYMSPYRRSKQTWENIRKAFSPLQIITEREDARIREQEFGNIAILPERLHEFEEQKRLGEFFYRFSCGESGADVCDRVSLFLDTLFREMDNGHHDPTQNIVIVSHGLFMRLFLMRYFRWTVKDLENLKQFDNCEICQLTKIDGVYTLDGKTKPPTESS</sequence>
<keyword evidence="5" id="KW-1185">Reference proteome</keyword>
<evidence type="ECO:0000256" key="2">
    <source>
        <dbReference type="PIRSR" id="PIRSR613078-2"/>
    </source>
</evidence>
<dbReference type="Pfam" id="PF00300">
    <property type="entry name" value="His_Phos_1"/>
    <property type="match status" value="1"/>
</dbReference>
<dbReference type="GO" id="GO:0003824">
    <property type="term" value="F:catalytic activity"/>
    <property type="evidence" value="ECO:0007669"/>
    <property type="project" value="InterPro"/>
</dbReference>
<dbReference type="SUPFAM" id="SSF53254">
    <property type="entry name" value="Phosphoglycerate mutase-like"/>
    <property type="match status" value="1"/>
</dbReference>
<feature type="active site" description="Tele-phosphohistidine intermediate" evidence="1">
    <location>
        <position position="59"/>
    </location>
</feature>
<dbReference type="Proteomes" id="UP000663828">
    <property type="component" value="Unassembled WGS sequence"/>
</dbReference>
<dbReference type="EMBL" id="CAJNOR010000298">
    <property type="protein sequence ID" value="CAF0872089.1"/>
    <property type="molecule type" value="Genomic_DNA"/>
</dbReference>
<gene>
    <name evidence="4" type="ORF">XAT740_LOCUS6546</name>
</gene>
<dbReference type="PROSITE" id="PS00175">
    <property type="entry name" value="PG_MUTASE"/>
    <property type="match status" value="1"/>
</dbReference>
<evidence type="ECO:0000256" key="1">
    <source>
        <dbReference type="PIRSR" id="PIRSR613078-1"/>
    </source>
</evidence>
<name>A0A813X867_ADIRI</name>
<feature type="binding site" evidence="2">
    <location>
        <position position="114"/>
    </location>
    <ligand>
        <name>substrate</name>
    </ligand>
</feature>
<accession>A0A813X867</accession>
<protein>
    <submittedName>
        <fullName evidence="4">Uncharacterized protein</fullName>
    </submittedName>
</protein>